<dbReference type="PANTHER" id="PTHR48111:SF1">
    <property type="entry name" value="TWO-COMPONENT RESPONSE REGULATOR ORR33"/>
    <property type="match status" value="1"/>
</dbReference>
<dbReference type="InterPro" id="IPR001789">
    <property type="entry name" value="Sig_transdc_resp-reg_receiver"/>
</dbReference>
<evidence type="ECO:0000256" key="5">
    <source>
        <dbReference type="ARBA" id="ARBA00023163"/>
    </source>
</evidence>
<dbReference type="Pfam" id="PF00072">
    <property type="entry name" value="Response_reg"/>
    <property type="match status" value="1"/>
</dbReference>
<evidence type="ECO:0000256" key="2">
    <source>
        <dbReference type="ARBA" id="ARBA00023012"/>
    </source>
</evidence>
<evidence type="ECO:0000313" key="10">
    <source>
        <dbReference type="Proteomes" id="UP000317713"/>
    </source>
</evidence>
<dbReference type="Proteomes" id="UP000317713">
    <property type="component" value="Chromosome"/>
</dbReference>
<dbReference type="Gene3D" id="6.10.250.690">
    <property type="match status" value="1"/>
</dbReference>
<dbReference type="GO" id="GO:0000976">
    <property type="term" value="F:transcription cis-regulatory region binding"/>
    <property type="evidence" value="ECO:0007669"/>
    <property type="project" value="TreeGrafter"/>
</dbReference>
<proteinExistence type="predicted"/>
<dbReference type="SUPFAM" id="SSF46894">
    <property type="entry name" value="C-terminal effector domain of the bipartite response regulators"/>
    <property type="match status" value="1"/>
</dbReference>
<evidence type="ECO:0000256" key="6">
    <source>
        <dbReference type="PROSITE-ProRule" id="PRU00169"/>
    </source>
</evidence>
<dbReference type="PROSITE" id="PS50110">
    <property type="entry name" value="RESPONSE_REGULATORY"/>
    <property type="match status" value="1"/>
</dbReference>
<dbReference type="Gene3D" id="3.40.50.2300">
    <property type="match status" value="1"/>
</dbReference>
<dbReference type="PRINTS" id="PR00038">
    <property type="entry name" value="HTHLUXR"/>
</dbReference>
<keyword evidence="3" id="KW-0805">Transcription regulation</keyword>
<dbReference type="InterPro" id="IPR011006">
    <property type="entry name" value="CheY-like_superfamily"/>
</dbReference>
<dbReference type="InterPro" id="IPR016032">
    <property type="entry name" value="Sig_transdc_resp-reg_C-effctor"/>
</dbReference>
<keyword evidence="1 6" id="KW-0597">Phosphoprotein</keyword>
<feature type="domain" description="HTH luxR-type" evidence="7">
    <location>
        <begin position="135"/>
        <end position="200"/>
    </location>
</feature>
<dbReference type="SMART" id="SM00421">
    <property type="entry name" value="HTH_LUXR"/>
    <property type="match status" value="1"/>
</dbReference>
<protein>
    <submittedName>
        <fullName evidence="9">Response regulator</fullName>
    </submittedName>
</protein>
<evidence type="ECO:0000259" key="7">
    <source>
        <dbReference type="PROSITE" id="PS50043"/>
    </source>
</evidence>
<dbReference type="GO" id="GO:0000156">
    <property type="term" value="F:phosphorelay response regulator activity"/>
    <property type="evidence" value="ECO:0007669"/>
    <property type="project" value="TreeGrafter"/>
</dbReference>
<dbReference type="Gene3D" id="1.10.10.10">
    <property type="entry name" value="Winged helix-like DNA-binding domain superfamily/Winged helix DNA-binding domain"/>
    <property type="match status" value="1"/>
</dbReference>
<feature type="domain" description="Response regulatory" evidence="8">
    <location>
        <begin position="5"/>
        <end position="119"/>
    </location>
</feature>
<dbReference type="CDD" id="cd17574">
    <property type="entry name" value="REC_OmpR"/>
    <property type="match status" value="1"/>
</dbReference>
<dbReference type="EMBL" id="CP042161">
    <property type="protein sequence ID" value="QDS32674.1"/>
    <property type="molecule type" value="Genomic_DNA"/>
</dbReference>
<organism evidence="9 10">
    <name type="scientific">Brevibacillus brevis</name>
    <name type="common">Bacillus brevis</name>
    <dbReference type="NCBI Taxonomy" id="1393"/>
    <lineage>
        <taxon>Bacteria</taxon>
        <taxon>Bacillati</taxon>
        <taxon>Bacillota</taxon>
        <taxon>Bacilli</taxon>
        <taxon>Bacillales</taxon>
        <taxon>Paenibacillaceae</taxon>
        <taxon>Brevibacillus</taxon>
    </lineage>
</organism>
<sequence length="203" mass="22889">MSNEVVLLVEDDENIRELVRLYLQASGFQVREAEDTRQAQAMMLSEQPDMVLLDILLPDGSGLELCQTWRQRGIHVPVLFLSCKNDTEDMIAGLDLGGDDYVTKPFDPNLLISRVKAHLRRRSIQGDNSKAVLSPKGLIEPLTKRELEMLHMIKAGYTNQEIALHYQISIGTVKGYNNQLFSKLGAKNRTHAIMLASQFGFFT</sequence>
<dbReference type="GO" id="GO:0005829">
    <property type="term" value="C:cytosol"/>
    <property type="evidence" value="ECO:0007669"/>
    <property type="project" value="TreeGrafter"/>
</dbReference>
<evidence type="ECO:0000259" key="8">
    <source>
        <dbReference type="PROSITE" id="PS50110"/>
    </source>
</evidence>
<dbReference type="PANTHER" id="PTHR48111">
    <property type="entry name" value="REGULATOR OF RPOS"/>
    <property type="match status" value="1"/>
</dbReference>
<evidence type="ECO:0000256" key="3">
    <source>
        <dbReference type="ARBA" id="ARBA00023015"/>
    </source>
</evidence>
<evidence type="ECO:0000256" key="1">
    <source>
        <dbReference type="ARBA" id="ARBA00022553"/>
    </source>
</evidence>
<dbReference type="PROSITE" id="PS50043">
    <property type="entry name" value="HTH_LUXR_2"/>
    <property type="match status" value="1"/>
</dbReference>
<dbReference type="InterPro" id="IPR036388">
    <property type="entry name" value="WH-like_DNA-bd_sf"/>
</dbReference>
<evidence type="ECO:0000313" key="9">
    <source>
        <dbReference type="EMBL" id="QDS32674.1"/>
    </source>
</evidence>
<dbReference type="CDD" id="cd06170">
    <property type="entry name" value="LuxR_C_like"/>
    <property type="match status" value="1"/>
</dbReference>
<keyword evidence="2" id="KW-0902">Two-component regulatory system</keyword>
<dbReference type="AlphaFoldDB" id="A0A517I1I5"/>
<dbReference type="SUPFAM" id="SSF52172">
    <property type="entry name" value="CheY-like"/>
    <property type="match status" value="1"/>
</dbReference>
<evidence type="ECO:0000256" key="4">
    <source>
        <dbReference type="ARBA" id="ARBA00023125"/>
    </source>
</evidence>
<dbReference type="GO" id="GO:0006355">
    <property type="term" value="P:regulation of DNA-templated transcription"/>
    <property type="evidence" value="ECO:0007669"/>
    <property type="project" value="InterPro"/>
</dbReference>
<name>A0A517I1I5_BREBE</name>
<dbReference type="GO" id="GO:0032993">
    <property type="term" value="C:protein-DNA complex"/>
    <property type="evidence" value="ECO:0007669"/>
    <property type="project" value="TreeGrafter"/>
</dbReference>
<accession>A0A517I1I5</accession>
<dbReference type="InterPro" id="IPR000792">
    <property type="entry name" value="Tscrpt_reg_LuxR_C"/>
</dbReference>
<keyword evidence="5" id="KW-0804">Transcription</keyword>
<reference evidence="9 10" key="1">
    <citation type="submission" date="2019-07" db="EMBL/GenBank/DDBJ databases">
        <title>Characterization of Brevibacillus brevis HK544, as a potential biocontrol agent.</title>
        <authorList>
            <person name="Kim H."/>
        </authorList>
    </citation>
    <scope>NUCLEOTIDE SEQUENCE [LARGE SCALE GENOMIC DNA]</scope>
    <source>
        <strain evidence="9 10">HK544</strain>
    </source>
</reference>
<gene>
    <name evidence="9" type="ORF">FPS98_01020</name>
</gene>
<dbReference type="SMART" id="SM00448">
    <property type="entry name" value="REC"/>
    <property type="match status" value="1"/>
</dbReference>
<dbReference type="Pfam" id="PF00196">
    <property type="entry name" value="GerE"/>
    <property type="match status" value="1"/>
</dbReference>
<dbReference type="InterPro" id="IPR039420">
    <property type="entry name" value="WalR-like"/>
</dbReference>
<dbReference type="RefSeq" id="WP_144612742.1">
    <property type="nucleotide sequence ID" value="NZ_CP042161.1"/>
</dbReference>
<feature type="modified residue" description="4-aspartylphosphate" evidence="6">
    <location>
        <position position="54"/>
    </location>
</feature>
<keyword evidence="4" id="KW-0238">DNA-binding</keyword>